<sequence>MKQGLVTRERLEEFTRDHVTWVEKCVADGDHADWMPHLSVLCTNMKGEESVTMMALAIPFNTSKEKVDAMRWAGLQVFQDLKAPTMFVLSVGAWVAPEASCEPKDHPDRGECLIVCGMSIVNGEAAYAFHSATCHRSASNKLIAGPFHRIEGAALPLMRHVYSGWAAPAMASGQAVPPSGAPGLFTRPIGKAKEASV</sequence>
<name>A0A517SEQ7_9PLAN</name>
<reference evidence="1 2" key="1">
    <citation type="submission" date="2019-02" db="EMBL/GenBank/DDBJ databases">
        <title>Deep-cultivation of Planctomycetes and their phenomic and genomic characterization uncovers novel biology.</title>
        <authorList>
            <person name="Wiegand S."/>
            <person name="Jogler M."/>
            <person name="Boedeker C."/>
            <person name="Pinto D."/>
            <person name="Vollmers J."/>
            <person name="Rivas-Marin E."/>
            <person name="Kohn T."/>
            <person name="Peeters S.H."/>
            <person name="Heuer A."/>
            <person name="Rast P."/>
            <person name="Oberbeckmann S."/>
            <person name="Bunk B."/>
            <person name="Jeske O."/>
            <person name="Meyerdierks A."/>
            <person name="Storesund J.E."/>
            <person name="Kallscheuer N."/>
            <person name="Luecker S."/>
            <person name="Lage O.M."/>
            <person name="Pohl T."/>
            <person name="Merkel B.J."/>
            <person name="Hornburger P."/>
            <person name="Mueller R.-W."/>
            <person name="Bruemmer F."/>
            <person name="Labrenz M."/>
            <person name="Spormann A.M."/>
            <person name="Op den Camp H."/>
            <person name="Overmann J."/>
            <person name="Amann R."/>
            <person name="Jetten M.S.M."/>
            <person name="Mascher T."/>
            <person name="Medema M.H."/>
            <person name="Devos D.P."/>
            <person name="Kaster A.-K."/>
            <person name="Ovreas L."/>
            <person name="Rohde M."/>
            <person name="Galperin M.Y."/>
            <person name="Jogler C."/>
        </authorList>
    </citation>
    <scope>NUCLEOTIDE SEQUENCE [LARGE SCALE GENOMIC DNA]</scope>
    <source>
        <strain evidence="1 2">Pan44</strain>
    </source>
</reference>
<organism evidence="1 2">
    <name type="scientific">Caulifigura coniformis</name>
    <dbReference type="NCBI Taxonomy" id="2527983"/>
    <lineage>
        <taxon>Bacteria</taxon>
        <taxon>Pseudomonadati</taxon>
        <taxon>Planctomycetota</taxon>
        <taxon>Planctomycetia</taxon>
        <taxon>Planctomycetales</taxon>
        <taxon>Planctomycetaceae</taxon>
        <taxon>Caulifigura</taxon>
    </lineage>
</organism>
<keyword evidence="2" id="KW-1185">Reference proteome</keyword>
<dbReference type="RefSeq" id="WP_145030452.1">
    <property type="nucleotide sequence ID" value="NZ_CP036271.1"/>
</dbReference>
<evidence type="ECO:0000313" key="1">
    <source>
        <dbReference type="EMBL" id="QDT54611.1"/>
    </source>
</evidence>
<proteinExistence type="predicted"/>
<dbReference type="EMBL" id="CP036271">
    <property type="protein sequence ID" value="QDT54611.1"/>
    <property type="molecule type" value="Genomic_DNA"/>
</dbReference>
<evidence type="ECO:0000313" key="2">
    <source>
        <dbReference type="Proteomes" id="UP000315700"/>
    </source>
</evidence>
<gene>
    <name evidence="1" type="ORF">Pan44_26450</name>
</gene>
<accession>A0A517SEQ7</accession>
<dbReference type="AlphaFoldDB" id="A0A517SEQ7"/>
<dbReference type="InParanoid" id="A0A517SEQ7"/>
<dbReference type="Proteomes" id="UP000315700">
    <property type="component" value="Chromosome"/>
</dbReference>
<protein>
    <submittedName>
        <fullName evidence="1">Uncharacterized protein</fullName>
    </submittedName>
</protein>
<dbReference type="KEGG" id="ccos:Pan44_26450"/>